<protein>
    <submittedName>
        <fullName evidence="3">Glycine zipper</fullName>
    </submittedName>
</protein>
<feature type="compositionally biased region" description="Basic and acidic residues" evidence="1">
    <location>
        <begin position="89"/>
        <end position="103"/>
    </location>
</feature>
<evidence type="ECO:0000313" key="3">
    <source>
        <dbReference type="EMBL" id="SEW09598.1"/>
    </source>
</evidence>
<dbReference type="Proteomes" id="UP000199373">
    <property type="component" value="Unassembled WGS sequence"/>
</dbReference>
<keyword evidence="4" id="KW-1185">Reference proteome</keyword>
<feature type="region of interest" description="Disordered" evidence="1">
    <location>
        <begin position="89"/>
        <end position="116"/>
    </location>
</feature>
<keyword evidence="2" id="KW-0732">Signal</keyword>
<proteinExistence type="predicted"/>
<evidence type="ECO:0000256" key="2">
    <source>
        <dbReference type="SAM" id="SignalP"/>
    </source>
</evidence>
<evidence type="ECO:0000256" key="1">
    <source>
        <dbReference type="SAM" id="MobiDB-lite"/>
    </source>
</evidence>
<organism evidence="3 4">
    <name type="scientific">Prevotella aff. ruminicola Tc2-24</name>
    <dbReference type="NCBI Taxonomy" id="81582"/>
    <lineage>
        <taxon>Bacteria</taxon>
        <taxon>Pseudomonadati</taxon>
        <taxon>Bacteroidota</taxon>
        <taxon>Bacteroidia</taxon>
        <taxon>Bacteroidales</taxon>
        <taxon>Prevotellaceae</taxon>
        <taxon>Prevotella</taxon>
    </lineage>
</organism>
<gene>
    <name evidence="3" type="ORF">SAMN04487850_1612</name>
</gene>
<dbReference type="AlphaFoldDB" id="A0A1I0P6A2"/>
<evidence type="ECO:0000313" key="4">
    <source>
        <dbReference type="Proteomes" id="UP000199373"/>
    </source>
</evidence>
<feature type="chain" id="PRO_5011663718" evidence="2">
    <location>
        <begin position="23"/>
        <end position="253"/>
    </location>
</feature>
<feature type="signal peptide" evidence="2">
    <location>
        <begin position="1"/>
        <end position="22"/>
    </location>
</feature>
<dbReference type="EMBL" id="FOIQ01000003">
    <property type="protein sequence ID" value="SEW09598.1"/>
    <property type="molecule type" value="Genomic_DNA"/>
</dbReference>
<accession>A0A1I0P6A2</accession>
<dbReference type="PROSITE" id="PS51257">
    <property type="entry name" value="PROKAR_LIPOPROTEIN"/>
    <property type="match status" value="1"/>
</dbReference>
<reference evidence="3 4" key="1">
    <citation type="submission" date="2016-10" db="EMBL/GenBank/DDBJ databases">
        <authorList>
            <person name="de Groot N.N."/>
        </authorList>
    </citation>
    <scope>NUCLEOTIDE SEQUENCE [LARGE SCALE GENOMIC DNA]</scope>
    <source>
        <strain evidence="3 4">TC2-24</strain>
    </source>
</reference>
<sequence>MRKTLVLSVGALLLLSSCGTYTAEGAYTGGTFGSIIGSAIGGITGGPRGSDVGTLIGMAGGAAVGAVIGAAADDAQQRRYEDYRAARRQRYEEARPDQRRYDDGYTDESGFDSTNSGDDRLYGFGEDLSSTVTPANTSVLEIRHARVIDKNRDGVLNRGEEAMVVFEVFNTSSETVYRVQPSVAEVTGNRHIRISENVLVESIRPGKGIRYTAVLKADDRLRDGDAVIRVGVFQGNREVNSQTQEFTIKTSRR</sequence>
<dbReference type="RefSeq" id="WP_091915812.1">
    <property type="nucleotide sequence ID" value="NZ_FOIQ01000003.1"/>
</dbReference>
<name>A0A1I0P6A2_9BACT</name>